<evidence type="ECO:0000313" key="2">
    <source>
        <dbReference type="EMBL" id="WVX82568.1"/>
    </source>
</evidence>
<keyword evidence="3" id="KW-1185">Reference proteome</keyword>
<accession>A0ABZ2CHS0</accession>
<organism evidence="2 3">
    <name type="scientific">Niallia oryzisoli</name>
    <dbReference type="NCBI Taxonomy" id="1737571"/>
    <lineage>
        <taxon>Bacteria</taxon>
        <taxon>Bacillati</taxon>
        <taxon>Bacillota</taxon>
        <taxon>Bacilli</taxon>
        <taxon>Bacillales</taxon>
        <taxon>Bacillaceae</taxon>
        <taxon>Niallia</taxon>
    </lineage>
</organism>
<gene>
    <name evidence="2" type="ORF">R4Z09_06185</name>
</gene>
<reference evidence="2 3" key="1">
    <citation type="submission" date="2023-10" db="EMBL/GenBank/DDBJ databases">
        <title>Niallia locisalis sp.nov. isolated from a salt pond sample.</title>
        <authorList>
            <person name="Li X.-J."/>
            <person name="Dong L."/>
        </authorList>
    </citation>
    <scope>NUCLEOTIDE SEQUENCE [LARGE SCALE GENOMIC DNA]</scope>
    <source>
        <strain evidence="2 3">DSM 29761</strain>
    </source>
</reference>
<evidence type="ECO:0000256" key="1">
    <source>
        <dbReference type="SAM" id="Phobius"/>
    </source>
</evidence>
<keyword evidence="1" id="KW-1133">Transmembrane helix</keyword>
<feature type="transmembrane region" description="Helical" evidence="1">
    <location>
        <begin position="18"/>
        <end position="38"/>
    </location>
</feature>
<keyword evidence="1" id="KW-0472">Membrane</keyword>
<proteinExistence type="predicted"/>
<dbReference type="Proteomes" id="UP001357223">
    <property type="component" value="Chromosome"/>
</dbReference>
<evidence type="ECO:0000313" key="3">
    <source>
        <dbReference type="Proteomes" id="UP001357223"/>
    </source>
</evidence>
<dbReference type="RefSeq" id="WP_338451467.1">
    <property type="nucleotide sequence ID" value="NZ_CP137640.1"/>
</dbReference>
<name>A0ABZ2CHS0_9BACI</name>
<keyword evidence="1" id="KW-0812">Transmembrane</keyword>
<sequence>MLVEINLLPKKDTRNKNIMIFIVTFLVLIAITVSFFLWQINIKEKKLEDIENQVSMTLDIVESKNKQITDYHSSTSV</sequence>
<protein>
    <submittedName>
        <fullName evidence="2">Uncharacterized protein</fullName>
    </submittedName>
</protein>
<dbReference type="EMBL" id="CP137640">
    <property type="protein sequence ID" value="WVX82568.1"/>
    <property type="molecule type" value="Genomic_DNA"/>
</dbReference>